<keyword evidence="6" id="KW-1133">Transmembrane helix</keyword>
<sequence length="1291" mass="136126">MTTAPTPPEQDPLRAGHLAPSPRTLVDLFLETVESSGDAPAVAAGGSVLTYDEFHEASAELAARLAELGIGAGDKVGVRVPSGTADLYVAIMGVLLAGAAYVPVDADDPDERARTVFEESQAAAVVGADLVISSRLDAHREPVEPALPDLADDCWVIFTSGSTGKPKGVAVTHRSAAAFVDAESRLFLQGAPIGPGDRVMAGLSVAFDASCEEMWLAWAHGACLVPAPRSLVRSGVDLGPWLVANDITVVSTVPTLVSMWPAEAMDRVRLLIVGGEACPPELGARFATDTREVWNTYGPTEATVVACAAQVTAEPPVRIGLPLDGWDLAVVDAEGQPVAPGEEGELIIGGVGLARYLDPAKDAEKYAPMPTLGWERAYRSGDVVVNDPAGLLFRGRADDQVKVGGRRIELGEIDSALLQLPGVAGAAAAIRRTESGNTLIVGYLTVDEAFDRAASLARLRADMPAALVPRLAVVPDLPTRTSGKIDRDALPWPLPEEEGAGDSALDETGQWLADIWNTVLGARPTSPDEDFFELGGGSLTAAQIVARVRERYVNATVADVYEHHTIGAFASWLQGLDGPTGRLNEQVPPVGRGVQAVQLLALLGLRTLTGLRWVFWMALGARVLDLLGWEAASLVPMAPWWALGLGWVLLVLPAGRLALAALAARVLLTGVRPGTHPRGGGVHLRLWLAERFADEAGAGLVSGAGLVRWYARLLGCRVGRGVDLHAMPPITGHLTLGEGCAVEPEVDLQGHWVDGATLHVGPIEVGERARIGARSTLVGGARVGADAEVAPGSTVFGDVPAGERWSGSPAIRAGQARGPWADAPRRRPVYTGLYALTGVLISLLPLVATLVGGLVLWRPLAGADSLGEAVRTALLWLPLAGLAGYATLALLILVLVRLAGSGLQGGHHPTQSRRALQAWATLRLMDEARTWLFPMYAGAITTLWLRLLGARMGKDAEASTVLMIPSLTRVGAGAFLADDTLIGGYELGGGWMRVERVKIGRGAFVGNSGMTAPGRKVPKKSLVAVLSAAPRRKKAKAGASWVGSPPEKLRRAPSQVDAARTYAPPRHLRVLRAMVESCRVLALLAHLVLHLLGAAALCWLAARWGWGAAAAASGLVLLACGVLAVLVAVVAKWLLVGRWKPSEHPLWSGMVWRGELADAFVESVAVPWMLRAVPGTALLNLYFRVMGARVGRGVWCETYWLPEHDLIELGAGATVNRGCVVQTHLFHDRVLAMDTVRLRAGSTVGPNSVVLPASTLGRDATVGPGSLVMRGESAPDRTRWVGNPIGPWVED</sequence>
<dbReference type="InterPro" id="IPR010071">
    <property type="entry name" value="AA_adenyl_dom"/>
</dbReference>
<dbReference type="GO" id="GO:0031177">
    <property type="term" value="F:phosphopantetheine binding"/>
    <property type="evidence" value="ECO:0007669"/>
    <property type="project" value="InterPro"/>
</dbReference>
<dbReference type="EMBL" id="PKIZ01000001">
    <property type="protein sequence ID" value="PKZ42728.1"/>
    <property type="molecule type" value="Genomic_DNA"/>
</dbReference>
<feature type="transmembrane region" description="Helical" evidence="6">
    <location>
        <begin position="1108"/>
        <end position="1135"/>
    </location>
</feature>
<dbReference type="Pfam" id="PF00501">
    <property type="entry name" value="AMP-binding"/>
    <property type="match status" value="1"/>
</dbReference>
<dbReference type="Gene3D" id="3.30.300.30">
    <property type="match status" value="1"/>
</dbReference>
<dbReference type="SUPFAM" id="SSF51161">
    <property type="entry name" value="Trimeric LpxA-like enzymes"/>
    <property type="match status" value="3"/>
</dbReference>
<evidence type="ECO:0000256" key="3">
    <source>
        <dbReference type="ARBA" id="ARBA00022679"/>
    </source>
</evidence>
<dbReference type="SMART" id="SM00823">
    <property type="entry name" value="PKS_PP"/>
    <property type="match status" value="1"/>
</dbReference>
<dbReference type="InterPro" id="IPR000873">
    <property type="entry name" value="AMP-dep_synth/lig_dom"/>
</dbReference>
<dbReference type="InterPro" id="IPR036736">
    <property type="entry name" value="ACP-like_sf"/>
</dbReference>
<feature type="transmembrane region" description="Helical" evidence="6">
    <location>
        <begin position="833"/>
        <end position="855"/>
    </location>
</feature>
<keyword evidence="6" id="KW-0812">Transmembrane</keyword>
<dbReference type="RefSeq" id="WP_101848894.1">
    <property type="nucleotide sequence ID" value="NZ_PKIZ01000001.1"/>
</dbReference>
<feature type="domain" description="Carrier" evidence="7">
    <location>
        <begin position="503"/>
        <end position="577"/>
    </location>
</feature>
<feature type="transmembrane region" description="Helical" evidence="6">
    <location>
        <begin position="1080"/>
        <end position="1102"/>
    </location>
</feature>
<dbReference type="NCBIfam" id="TIGR02353">
    <property type="entry name" value="NRPS_term_dom"/>
    <property type="match status" value="1"/>
</dbReference>
<dbReference type="InterPro" id="IPR009081">
    <property type="entry name" value="PP-bd_ACP"/>
</dbReference>
<dbReference type="GO" id="GO:0043041">
    <property type="term" value="P:amino acid activation for nonribosomal peptide biosynthetic process"/>
    <property type="evidence" value="ECO:0007669"/>
    <property type="project" value="TreeGrafter"/>
</dbReference>
<dbReference type="NCBIfam" id="TIGR01733">
    <property type="entry name" value="AA-adenyl-dom"/>
    <property type="match status" value="1"/>
</dbReference>
<dbReference type="PANTHER" id="PTHR45527:SF1">
    <property type="entry name" value="FATTY ACID SYNTHASE"/>
    <property type="match status" value="1"/>
</dbReference>
<dbReference type="PANTHER" id="PTHR45527">
    <property type="entry name" value="NONRIBOSOMAL PEPTIDE SYNTHETASE"/>
    <property type="match status" value="1"/>
</dbReference>
<dbReference type="InterPro" id="IPR020806">
    <property type="entry name" value="PKS_PP-bd"/>
</dbReference>
<dbReference type="Proteomes" id="UP000234206">
    <property type="component" value="Unassembled WGS sequence"/>
</dbReference>
<evidence type="ECO:0000256" key="4">
    <source>
        <dbReference type="ARBA" id="ARBA00022737"/>
    </source>
</evidence>
<dbReference type="GO" id="GO:0005737">
    <property type="term" value="C:cytoplasm"/>
    <property type="evidence" value="ECO:0007669"/>
    <property type="project" value="TreeGrafter"/>
</dbReference>
<dbReference type="GO" id="GO:0044550">
    <property type="term" value="P:secondary metabolite biosynthetic process"/>
    <property type="evidence" value="ECO:0007669"/>
    <property type="project" value="TreeGrafter"/>
</dbReference>
<keyword evidence="4" id="KW-0677">Repeat</keyword>
<feature type="transmembrane region" description="Helical" evidence="6">
    <location>
        <begin position="639"/>
        <end position="668"/>
    </location>
</feature>
<dbReference type="InterPro" id="IPR042099">
    <property type="entry name" value="ANL_N_sf"/>
</dbReference>
<reference evidence="8 9" key="1">
    <citation type="submission" date="2017-12" db="EMBL/GenBank/DDBJ databases">
        <title>Phylogenetic diversity of female urinary microbiome.</title>
        <authorList>
            <person name="Thomas-White K."/>
            <person name="Wolfe A.J."/>
        </authorList>
    </citation>
    <scope>NUCLEOTIDE SEQUENCE [LARGE SCALE GENOMIC DNA]</scope>
    <source>
        <strain evidence="8 9">UMB1298</strain>
    </source>
</reference>
<evidence type="ECO:0000259" key="7">
    <source>
        <dbReference type="PROSITE" id="PS50075"/>
    </source>
</evidence>
<evidence type="ECO:0000313" key="9">
    <source>
        <dbReference type="Proteomes" id="UP000234206"/>
    </source>
</evidence>
<keyword evidence="3" id="KW-0808">Transferase</keyword>
<dbReference type="Gene3D" id="1.10.1200.10">
    <property type="entry name" value="ACP-like"/>
    <property type="match status" value="1"/>
</dbReference>
<dbReference type="InterPro" id="IPR018357">
    <property type="entry name" value="Hexapep_transf_CS"/>
</dbReference>
<keyword evidence="9" id="KW-1185">Reference proteome</keyword>
<dbReference type="InterPro" id="IPR012728">
    <property type="entry name" value="Pls/PosA_C"/>
</dbReference>
<feature type="region of interest" description="Disordered" evidence="5">
    <location>
        <begin position="1037"/>
        <end position="1056"/>
    </location>
</feature>
<dbReference type="Gene3D" id="3.40.50.12780">
    <property type="entry name" value="N-terminal domain of ligase-like"/>
    <property type="match status" value="1"/>
</dbReference>
<dbReference type="SUPFAM" id="SSF47336">
    <property type="entry name" value="ACP-like"/>
    <property type="match status" value="1"/>
</dbReference>
<dbReference type="GO" id="GO:0016740">
    <property type="term" value="F:transferase activity"/>
    <property type="evidence" value="ECO:0007669"/>
    <property type="project" value="UniProtKB-KW"/>
</dbReference>
<comment type="caution">
    <text evidence="8">The sequence shown here is derived from an EMBL/GenBank/DDBJ whole genome shotgun (WGS) entry which is preliminary data.</text>
</comment>
<evidence type="ECO:0000256" key="5">
    <source>
        <dbReference type="SAM" id="MobiDB-lite"/>
    </source>
</evidence>
<feature type="region of interest" description="Disordered" evidence="5">
    <location>
        <begin position="484"/>
        <end position="503"/>
    </location>
</feature>
<dbReference type="PROSITE" id="PS50075">
    <property type="entry name" value="CARRIER"/>
    <property type="match status" value="1"/>
</dbReference>
<evidence type="ECO:0000256" key="2">
    <source>
        <dbReference type="ARBA" id="ARBA00022553"/>
    </source>
</evidence>
<dbReference type="InterPro" id="IPR020845">
    <property type="entry name" value="AMP-binding_CS"/>
</dbReference>
<dbReference type="SUPFAM" id="SSF56801">
    <property type="entry name" value="Acetyl-CoA synthetase-like"/>
    <property type="match status" value="1"/>
</dbReference>
<evidence type="ECO:0000256" key="6">
    <source>
        <dbReference type="SAM" id="Phobius"/>
    </source>
</evidence>
<protein>
    <submittedName>
        <fullName evidence="8">Amino acid adenylation protein</fullName>
    </submittedName>
</protein>
<gene>
    <name evidence="8" type="ORF">CYJ76_00235</name>
</gene>
<dbReference type="OrthoDB" id="2472181at2"/>
<dbReference type="InterPro" id="IPR045851">
    <property type="entry name" value="AMP-bd_C_sf"/>
</dbReference>
<accession>A0A2I1PDK5</accession>
<dbReference type="CDD" id="cd05930">
    <property type="entry name" value="A_NRPS"/>
    <property type="match status" value="1"/>
</dbReference>
<keyword evidence="6" id="KW-0472">Membrane</keyword>
<name>A0A2I1PDK5_9MICO</name>
<evidence type="ECO:0000256" key="1">
    <source>
        <dbReference type="ARBA" id="ARBA00022450"/>
    </source>
</evidence>
<evidence type="ECO:0000313" key="8">
    <source>
        <dbReference type="EMBL" id="PKZ42728.1"/>
    </source>
</evidence>
<dbReference type="PROSITE" id="PS00101">
    <property type="entry name" value="HEXAPEP_TRANSFERASES"/>
    <property type="match status" value="1"/>
</dbReference>
<proteinExistence type="predicted"/>
<organism evidence="8 9">
    <name type="scientific">Kytococcus schroeteri</name>
    <dbReference type="NCBI Taxonomy" id="138300"/>
    <lineage>
        <taxon>Bacteria</taxon>
        <taxon>Bacillati</taxon>
        <taxon>Actinomycetota</taxon>
        <taxon>Actinomycetes</taxon>
        <taxon>Micrococcales</taxon>
        <taxon>Kytococcaceae</taxon>
        <taxon>Kytococcus</taxon>
    </lineage>
</organism>
<keyword evidence="1" id="KW-0596">Phosphopantetheine</keyword>
<dbReference type="Gene3D" id="2.160.10.10">
    <property type="entry name" value="Hexapeptide repeat proteins"/>
    <property type="match status" value="2"/>
</dbReference>
<feature type="transmembrane region" description="Helical" evidence="6">
    <location>
        <begin position="875"/>
        <end position="896"/>
    </location>
</feature>
<keyword evidence="2" id="KW-0597">Phosphoprotein</keyword>
<dbReference type="Pfam" id="PF00550">
    <property type="entry name" value="PP-binding"/>
    <property type="match status" value="1"/>
</dbReference>
<dbReference type="PROSITE" id="PS00455">
    <property type="entry name" value="AMP_BINDING"/>
    <property type="match status" value="1"/>
</dbReference>
<dbReference type="InterPro" id="IPR011004">
    <property type="entry name" value="Trimer_LpxA-like_sf"/>
</dbReference>